<proteinExistence type="predicted"/>
<accession>A0ABY4KE52</accession>
<name>A0ABY4KE52_9FLAO</name>
<evidence type="ECO:0000313" key="2">
    <source>
        <dbReference type="EMBL" id="UPQ77665.1"/>
    </source>
</evidence>
<evidence type="ECO:0000313" key="3">
    <source>
        <dbReference type="Proteomes" id="UP000830583"/>
    </source>
</evidence>
<dbReference type="PROSITE" id="PS51257">
    <property type="entry name" value="PROKAR_LIPOPROTEIN"/>
    <property type="match status" value="1"/>
</dbReference>
<keyword evidence="3" id="KW-1185">Reference proteome</keyword>
<organism evidence="2 3">
    <name type="scientific">Flavobacterium azooxidireducens</name>
    <dbReference type="NCBI Taxonomy" id="1871076"/>
    <lineage>
        <taxon>Bacteria</taxon>
        <taxon>Pseudomonadati</taxon>
        <taxon>Bacteroidota</taxon>
        <taxon>Flavobacteriia</taxon>
        <taxon>Flavobacteriales</taxon>
        <taxon>Flavobacteriaceae</taxon>
        <taxon>Flavobacterium</taxon>
    </lineage>
</organism>
<dbReference type="RefSeq" id="WP_248432531.1">
    <property type="nucleotide sequence ID" value="NZ_CP096205.1"/>
</dbReference>
<dbReference type="InterPro" id="IPR025381">
    <property type="entry name" value="DUF4296"/>
</dbReference>
<dbReference type="EMBL" id="CP096205">
    <property type="protein sequence ID" value="UPQ77665.1"/>
    <property type="molecule type" value="Genomic_DNA"/>
</dbReference>
<dbReference type="Pfam" id="PF14129">
    <property type="entry name" value="DUF4296"/>
    <property type="match status" value="1"/>
</dbReference>
<protein>
    <submittedName>
        <fullName evidence="2">DUF4296 domain-containing protein</fullName>
    </submittedName>
</protein>
<evidence type="ECO:0000259" key="1">
    <source>
        <dbReference type="Pfam" id="PF14129"/>
    </source>
</evidence>
<gene>
    <name evidence="2" type="ORF">M0M57_08465</name>
</gene>
<sequence length="147" mass="17234">MKFKFLILFFSILFLSCNDDGVKKPSKLIEEEKMVDILYDISILDAIRSSNPGVLEDNNIDSRTYIYKKYAIDSLQFVENTAYYASNLKKYKKMYETIENRIEENKKVADSLLKIEQEKESKNPKTKDSLKTKKSIEEIKANLRKLN</sequence>
<dbReference type="Proteomes" id="UP000830583">
    <property type="component" value="Chromosome"/>
</dbReference>
<feature type="domain" description="DUF4296" evidence="1">
    <location>
        <begin position="25"/>
        <end position="107"/>
    </location>
</feature>
<reference evidence="2" key="1">
    <citation type="submission" date="2022-04" db="EMBL/GenBank/DDBJ databases">
        <title>Consumption of N2O by Flavobacterium azooxidireducens sp. nov. isolated from Decomposing Leaf Litter of Phragmites australis (Cav.).</title>
        <authorList>
            <person name="Behrendt U."/>
            <person name="Spanner T."/>
            <person name="Augustin J."/>
            <person name="Horn M.A."/>
            <person name="Kolb S."/>
            <person name="Ulrich A."/>
        </authorList>
    </citation>
    <scope>NUCLEOTIDE SEQUENCE</scope>
    <source>
        <strain evidence="2">IGB 4-14</strain>
    </source>
</reference>